<dbReference type="Pfam" id="PF13173">
    <property type="entry name" value="AAA_14"/>
    <property type="match status" value="1"/>
</dbReference>
<protein>
    <recommendedName>
        <fullName evidence="5">ATPase</fullName>
    </recommendedName>
</protein>
<gene>
    <name evidence="3" type="ORF">LBAT_0767</name>
</gene>
<evidence type="ECO:0000259" key="2">
    <source>
        <dbReference type="Pfam" id="PF13635"/>
    </source>
</evidence>
<dbReference type="InterPro" id="IPR041682">
    <property type="entry name" value="AAA_14"/>
</dbReference>
<reference evidence="3 4" key="1">
    <citation type="submission" date="2015-03" db="EMBL/GenBank/DDBJ databases">
        <title>Complete genome sequence of Lactobacillus acetotolerans NBRC 13120.</title>
        <authorList>
            <person name="Toh H."/>
            <person name="Morita H."/>
            <person name="Fujita N."/>
        </authorList>
    </citation>
    <scope>NUCLEOTIDE SEQUENCE [LARGE SCALE GENOMIC DNA]</scope>
    <source>
        <strain evidence="3 4">NBRC 13120</strain>
    </source>
</reference>
<accession>A0A0D6A362</accession>
<feature type="domain" description="AAA" evidence="1">
    <location>
        <begin position="3"/>
        <end position="40"/>
    </location>
</feature>
<dbReference type="Pfam" id="PF13635">
    <property type="entry name" value="DUF4143"/>
    <property type="match status" value="1"/>
</dbReference>
<dbReference type="InterPro" id="IPR025420">
    <property type="entry name" value="DUF4143"/>
</dbReference>
<name>A0A0D6A362_9LACO</name>
<evidence type="ECO:0008006" key="5">
    <source>
        <dbReference type="Google" id="ProtNLM"/>
    </source>
</evidence>
<dbReference type="PANTHER" id="PTHR33295">
    <property type="entry name" value="ATPASE"/>
    <property type="match status" value="1"/>
</dbReference>
<sequence length="289" mass="33217">MDADIYITGSNSNLLSGELATLLSGRYVELTVYPISFKEFFDYKKGQPFQENKLFNEYLKVGGFPNAILAPNDDFRISVQEDIFNTIMYRDIALRSNGKNDQAITAIAEYMMSEIGNPISANKIAGTLQSSGFKTQTKTVISYMSLLEDAFIFYKARRYDIRGKKWLQTLAKYYVVDTSLRNTQLNKSYKDNIGHQLENIVFIELLRRGYKVDVSNYNNKEIDFIARKGEQVQYYQVSLHLPENSTREIDNLRFIPDGYKKTVLSLDADDAGIIDGIQVKYVLDWLLEK</sequence>
<dbReference type="KEGG" id="lae:LBAT_0767"/>
<evidence type="ECO:0000313" key="3">
    <source>
        <dbReference type="EMBL" id="BAQ57156.1"/>
    </source>
</evidence>
<organism evidence="3 4">
    <name type="scientific">Lactobacillus acetotolerans</name>
    <dbReference type="NCBI Taxonomy" id="1600"/>
    <lineage>
        <taxon>Bacteria</taxon>
        <taxon>Bacillati</taxon>
        <taxon>Bacillota</taxon>
        <taxon>Bacilli</taxon>
        <taxon>Lactobacillales</taxon>
        <taxon>Lactobacillaceae</taxon>
        <taxon>Lactobacillus</taxon>
    </lineage>
</organism>
<dbReference type="PANTHER" id="PTHR33295:SF20">
    <property type="entry name" value="ATPASE"/>
    <property type="match status" value="1"/>
</dbReference>
<evidence type="ECO:0000313" key="4">
    <source>
        <dbReference type="Proteomes" id="UP000035709"/>
    </source>
</evidence>
<dbReference type="PATRIC" id="fig|1600.4.peg.785"/>
<dbReference type="STRING" id="1600.LBAT_0767"/>
<dbReference type="EMBL" id="AP014808">
    <property type="protein sequence ID" value="BAQ57156.1"/>
    <property type="molecule type" value="Genomic_DNA"/>
</dbReference>
<proteinExistence type="predicted"/>
<keyword evidence="4" id="KW-1185">Reference proteome</keyword>
<dbReference type="AlphaFoldDB" id="A0A0D6A362"/>
<dbReference type="Proteomes" id="UP000035709">
    <property type="component" value="Chromosome"/>
</dbReference>
<feature type="domain" description="DUF4143" evidence="2">
    <location>
        <begin position="90"/>
        <end position="237"/>
    </location>
</feature>
<evidence type="ECO:0000259" key="1">
    <source>
        <dbReference type="Pfam" id="PF13173"/>
    </source>
</evidence>